<dbReference type="PATRIC" id="fig|1254432.3.peg.10787"/>
<dbReference type="OrthoDB" id="9834967at2"/>
<name>S4YF47_SORCE</name>
<dbReference type="HOGENOM" id="CLU_1926203_0_0_7"/>
<sequence>MSNALFTSELTYTPGGGGALTQSFRVTAPYTAISAGTLDIPDATASGQAFVIPFGGVNTDARGLVIKNNTGLDIGIRLNGAAANIYQLAAGGVFMHWAPAAAAAGALTGASVTTTAATTGPGTVDYIVLGS</sequence>
<proteinExistence type="predicted"/>
<dbReference type="Proteomes" id="UP000014803">
    <property type="component" value="Chromosome"/>
</dbReference>
<evidence type="ECO:0000313" key="2">
    <source>
        <dbReference type="Proteomes" id="UP000014803"/>
    </source>
</evidence>
<dbReference type="KEGG" id="scu:SCE1572_47725"/>
<protein>
    <submittedName>
        <fullName evidence="1">Uncharacterized protein</fullName>
    </submittedName>
</protein>
<dbReference type="RefSeq" id="WP_020741380.1">
    <property type="nucleotide sequence ID" value="NC_021658.1"/>
</dbReference>
<evidence type="ECO:0000313" key="1">
    <source>
        <dbReference type="EMBL" id="AGP41513.1"/>
    </source>
</evidence>
<accession>S4YF47</accession>
<organism evidence="1 2">
    <name type="scientific">Sorangium cellulosum So0157-2</name>
    <dbReference type="NCBI Taxonomy" id="1254432"/>
    <lineage>
        <taxon>Bacteria</taxon>
        <taxon>Pseudomonadati</taxon>
        <taxon>Myxococcota</taxon>
        <taxon>Polyangia</taxon>
        <taxon>Polyangiales</taxon>
        <taxon>Polyangiaceae</taxon>
        <taxon>Sorangium</taxon>
    </lineage>
</organism>
<reference evidence="1 2" key="1">
    <citation type="journal article" date="2013" name="Sci. Rep.">
        <title>Extraordinary expansion of a Sorangium cellulosum genome from an alkaline milieu.</title>
        <authorList>
            <person name="Han K."/>
            <person name="Li Z.F."/>
            <person name="Peng R."/>
            <person name="Zhu L.P."/>
            <person name="Zhou T."/>
            <person name="Wang L.G."/>
            <person name="Li S.G."/>
            <person name="Zhang X.B."/>
            <person name="Hu W."/>
            <person name="Wu Z.H."/>
            <person name="Qin N."/>
            <person name="Li Y.Z."/>
        </authorList>
    </citation>
    <scope>NUCLEOTIDE SEQUENCE [LARGE SCALE GENOMIC DNA]</scope>
    <source>
        <strain evidence="1 2">So0157-2</strain>
    </source>
</reference>
<dbReference type="AlphaFoldDB" id="S4YF47"/>
<dbReference type="STRING" id="1254432.SCE1572_47725"/>
<gene>
    <name evidence="1" type="ORF">SCE1572_47725</name>
</gene>
<dbReference type="EMBL" id="CP003969">
    <property type="protein sequence ID" value="AGP41513.1"/>
    <property type="molecule type" value="Genomic_DNA"/>
</dbReference>